<feature type="compositionally biased region" description="Basic and acidic residues" evidence="1">
    <location>
        <begin position="937"/>
        <end position="951"/>
    </location>
</feature>
<dbReference type="EMBL" id="MU864383">
    <property type="protein sequence ID" value="KAK4188835.1"/>
    <property type="molecule type" value="Genomic_DNA"/>
</dbReference>
<feature type="compositionally biased region" description="Polar residues" evidence="1">
    <location>
        <begin position="861"/>
        <end position="872"/>
    </location>
</feature>
<proteinExistence type="predicted"/>
<sequence length="1045" mass="112949">MNGGGYLGCEPVRRWLQSDQFLDEPVYCEATHDPDDVLYVGSDDDEYSNPTERQERIEAKAQRFLAGKPISIFSASLQGPFTRKSGWVNPWRSKSAVRKSVRRKPPPRKRLPGDLKKIALNYDGYVRSDDVSTPQSNVAHVEDVPTQEMTDDEDDTFVRIRDWRERVLSEIHVNVSPARTQPTQTEPFSTHPKSAVIEDLQRDAESTPQQSQREPALLPEDTTDPSPHALRIYEESVWNKSLRLPDDETLDQTPLPESSLERGAHVPGSSEERTPQDTTQNVAPITISDKVLASTQEDGSFLFRRARKEAPGPRLRRGRSSKLAPDMGDATEDQMQDRVSGPGTPQQHMSATEEENETTETPAPELAPGSYEPSQDEALPEQKEASSPVTTQEATAQDIQQKSPAPIPSQVDETTLVAPESSSSSEHLSLGNFSCERGSQDITSTVLGFPKRLLWPKAESSNEGRASEPNFGLDSTRPIADKAADGLRAIQNALEQPSTCRSPVAPSPKEMIVAQASQGLKDLQDALERPSPDKLADSIVVGGELAGSETASESEIEDEIVVNTQDRPGEQVGEENEIVVSTQHNPVDDDVQEKEEPPHEAAAMECDAPEPEASPLEPPPAVQSPWATDTRPFPPNTDTRSPLVNRATAAVASETSQSQDVQSPWARGDSQLAAVSIPAPEIRSFVPFSSPANSAVLPILRPETPPPQSQAEVLAEGSNEPQSSIAQLSTPDSSQPTPESNLKSFRDFMTPSPPAAKRRRIISTDTDGRLPSTQLFVDAAVSNPWSASHLHSSATRFPSSLPKSTTAASGKRKRVSFAPLPGDPNFFVGSSPSSSGIISTPVISKPNHRAASPPPPPSSALSETTNSSTAETKFQKHFTRMVSRSRYSMGSVTSTSRTPSTGSRTPIMNLLPTESQQTCASPAVDAMAEAFLAADHPVGHSDPAGEREDKSPSGSSFASGGVDGEMEMDMSPVMAKGLSLGGETQEEDDVTEVLSNLDDFLGGNLLDLETETPLGREENQRRSLGAGSFGFGGFEDVEANVWDQP</sequence>
<evidence type="ECO:0000256" key="1">
    <source>
        <dbReference type="SAM" id="MobiDB-lite"/>
    </source>
</evidence>
<feature type="compositionally biased region" description="Polar residues" evidence="1">
    <location>
        <begin position="653"/>
        <end position="662"/>
    </location>
</feature>
<evidence type="ECO:0000313" key="2">
    <source>
        <dbReference type="EMBL" id="KAK4188835.1"/>
    </source>
</evidence>
<feature type="region of interest" description="Disordered" evidence="1">
    <location>
        <begin position="457"/>
        <end position="478"/>
    </location>
</feature>
<feature type="region of interest" description="Disordered" evidence="1">
    <location>
        <begin position="838"/>
        <end position="906"/>
    </location>
</feature>
<feature type="region of interest" description="Disordered" evidence="1">
    <location>
        <begin position="580"/>
        <end position="668"/>
    </location>
</feature>
<accession>A0AAN6WV86</accession>
<dbReference type="AlphaFoldDB" id="A0AAN6WV86"/>
<dbReference type="Proteomes" id="UP001302126">
    <property type="component" value="Unassembled WGS sequence"/>
</dbReference>
<feature type="compositionally biased region" description="Low complexity" evidence="1">
    <location>
        <begin position="359"/>
        <end position="368"/>
    </location>
</feature>
<evidence type="ECO:0000313" key="3">
    <source>
        <dbReference type="Proteomes" id="UP001302126"/>
    </source>
</evidence>
<feature type="region of interest" description="Disordered" evidence="1">
    <location>
        <begin position="201"/>
        <end position="227"/>
    </location>
</feature>
<feature type="region of interest" description="Disordered" evidence="1">
    <location>
        <begin position="244"/>
        <end position="439"/>
    </location>
</feature>
<feature type="compositionally biased region" description="Polar residues" evidence="1">
    <location>
        <begin position="787"/>
        <end position="808"/>
    </location>
</feature>
<feature type="compositionally biased region" description="Polar residues" evidence="1">
    <location>
        <begin position="719"/>
        <end position="743"/>
    </location>
</feature>
<organism evidence="2 3">
    <name type="scientific">Podospora australis</name>
    <dbReference type="NCBI Taxonomy" id="1536484"/>
    <lineage>
        <taxon>Eukaryota</taxon>
        <taxon>Fungi</taxon>
        <taxon>Dikarya</taxon>
        <taxon>Ascomycota</taxon>
        <taxon>Pezizomycotina</taxon>
        <taxon>Sordariomycetes</taxon>
        <taxon>Sordariomycetidae</taxon>
        <taxon>Sordariales</taxon>
        <taxon>Podosporaceae</taxon>
        <taxon>Podospora</taxon>
    </lineage>
</organism>
<feature type="region of interest" description="Disordered" evidence="1">
    <location>
        <begin position="936"/>
        <end position="968"/>
    </location>
</feature>
<feature type="region of interest" description="Disordered" evidence="1">
    <location>
        <begin position="1011"/>
        <end position="1045"/>
    </location>
</feature>
<reference evidence="2" key="2">
    <citation type="submission" date="2023-05" db="EMBL/GenBank/DDBJ databases">
        <authorList>
            <consortium name="Lawrence Berkeley National Laboratory"/>
            <person name="Steindorff A."/>
            <person name="Hensen N."/>
            <person name="Bonometti L."/>
            <person name="Westerberg I."/>
            <person name="Brannstrom I.O."/>
            <person name="Guillou S."/>
            <person name="Cros-Aarteil S."/>
            <person name="Calhoun S."/>
            <person name="Haridas S."/>
            <person name="Kuo A."/>
            <person name="Mondo S."/>
            <person name="Pangilinan J."/>
            <person name="Riley R."/>
            <person name="Labutti K."/>
            <person name="Andreopoulos B."/>
            <person name="Lipzen A."/>
            <person name="Chen C."/>
            <person name="Yanf M."/>
            <person name="Daum C."/>
            <person name="Ng V."/>
            <person name="Clum A."/>
            <person name="Ohm R."/>
            <person name="Martin F."/>
            <person name="Silar P."/>
            <person name="Natvig D."/>
            <person name="Lalanne C."/>
            <person name="Gautier V."/>
            <person name="Ament-Velasquez S.L."/>
            <person name="Kruys A."/>
            <person name="Hutchinson M.I."/>
            <person name="Powell A.J."/>
            <person name="Barry K."/>
            <person name="Miller A.N."/>
            <person name="Grigoriev I.V."/>
            <person name="Debuchy R."/>
            <person name="Gladieux P."/>
            <person name="Thoren M.H."/>
            <person name="Johannesson H."/>
        </authorList>
    </citation>
    <scope>NUCLEOTIDE SEQUENCE</scope>
    <source>
        <strain evidence="2">PSN309</strain>
    </source>
</reference>
<evidence type="ECO:0008006" key="4">
    <source>
        <dbReference type="Google" id="ProtNLM"/>
    </source>
</evidence>
<feature type="region of interest" description="Disordered" evidence="1">
    <location>
        <begin position="787"/>
        <end position="822"/>
    </location>
</feature>
<comment type="caution">
    <text evidence="2">The sequence shown here is derived from an EMBL/GenBank/DDBJ whole genome shotgun (WGS) entry which is preliminary data.</text>
</comment>
<gene>
    <name evidence="2" type="ORF">QBC35DRAFT_432082</name>
</gene>
<keyword evidence="3" id="KW-1185">Reference proteome</keyword>
<feature type="compositionally biased region" description="Low complexity" evidence="1">
    <location>
        <begin position="890"/>
        <end position="906"/>
    </location>
</feature>
<feature type="compositionally biased region" description="Polar residues" evidence="1">
    <location>
        <begin position="385"/>
        <end position="403"/>
    </location>
</feature>
<protein>
    <recommendedName>
        <fullName evidence="4">Protamine P1</fullName>
    </recommendedName>
</protein>
<reference evidence="2" key="1">
    <citation type="journal article" date="2023" name="Mol. Phylogenet. Evol.">
        <title>Genome-scale phylogeny and comparative genomics of the fungal order Sordariales.</title>
        <authorList>
            <person name="Hensen N."/>
            <person name="Bonometti L."/>
            <person name="Westerberg I."/>
            <person name="Brannstrom I.O."/>
            <person name="Guillou S."/>
            <person name="Cros-Aarteil S."/>
            <person name="Calhoun S."/>
            <person name="Haridas S."/>
            <person name="Kuo A."/>
            <person name="Mondo S."/>
            <person name="Pangilinan J."/>
            <person name="Riley R."/>
            <person name="LaButti K."/>
            <person name="Andreopoulos B."/>
            <person name="Lipzen A."/>
            <person name="Chen C."/>
            <person name="Yan M."/>
            <person name="Daum C."/>
            <person name="Ng V."/>
            <person name="Clum A."/>
            <person name="Steindorff A."/>
            <person name="Ohm R.A."/>
            <person name="Martin F."/>
            <person name="Silar P."/>
            <person name="Natvig D.O."/>
            <person name="Lalanne C."/>
            <person name="Gautier V."/>
            <person name="Ament-Velasquez S.L."/>
            <person name="Kruys A."/>
            <person name="Hutchinson M.I."/>
            <person name="Powell A.J."/>
            <person name="Barry K."/>
            <person name="Miller A.N."/>
            <person name="Grigoriev I.V."/>
            <person name="Debuchy R."/>
            <person name="Gladieux P."/>
            <person name="Hiltunen Thoren M."/>
            <person name="Johannesson H."/>
        </authorList>
    </citation>
    <scope>NUCLEOTIDE SEQUENCE</scope>
    <source>
        <strain evidence="2">PSN309</strain>
    </source>
</reference>
<feature type="region of interest" description="Disordered" evidence="1">
    <location>
        <begin position="697"/>
        <end position="771"/>
    </location>
</feature>
<name>A0AAN6WV86_9PEZI</name>
<feature type="compositionally biased region" description="Basic and acidic residues" evidence="1">
    <location>
        <begin position="259"/>
        <end position="275"/>
    </location>
</feature>
<feature type="compositionally biased region" description="Low complexity" evidence="1">
    <location>
        <begin position="420"/>
        <end position="430"/>
    </location>
</feature>